<dbReference type="SUPFAM" id="SSF57180">
    <property type="entry name" value="Cellulose-binding domain"/>
    <property type="match status" value="2"/>
</dbReference>
<evidence type="ECO:0000313" key="7">
    <source>
        <dbReference type="EMBL" id="OQS04067.1"/>
    </source>
</evidence>
<dbReference type="Gene3D" id="3.50.4.10">
    <property type="entry name" value="Hepatocyte Growth Factor"/>
    <property type="match status" value="3"/>
</dbReference>
<feature type="compositionally biased region" description="Low complexity" evidence="4">
    <location>
        <begin position="236"/>
        <end position="259"/>
    </location>
</feature>
<dbReference type="PROSITE" id="PS51164">
    <property type="entry name" value="CBM1_2"/>
    <property type="match status" value="2"/>
</dbReference>
<dbReference type="GO" id="GO:0006508">
    <property type="term" value="P:proteolysis"/>
    <property type="evidence" value="ECO:0007669"/>
    <property type="project" value="InterPro"/>
</dbReference>
<keyword evidence="7" id="KW-0378">Hydrolase</keyword>
<protein>
    <submittedName>
        <fullName evidence="7">Glycoside hydrolase</fullName>
    </submittedName>
</protein>
<feature type="compositionally biased region" description="Acidic residues" evidence="4">
    <location>
        <begin position="374"/>
        <end position="390"/>
    </location>
</feature>
<gene>
    <name evidence="7" type="ORF">THRCLA_03655</name>
</gene>
<feature type="compositionally biased region" description="Pro residues" evidence="4">
    <location>
        <begin position="191"/>
        <end position="209"/>
    </location>
</feature>
<dbReference type="InterPro" id="IPR035971">
    <property type="entry name" value="CBD_sf"/>
</dbReference>
<accession>A0A1W0A1E0</accession>
<proteinExistence type="predicted"/>
<organism evidence="7 8">
    <name type="scientific">Thraustotheca clavata</name>
    <dbReference type="NCBI Taxonomy" id="74557"/>
    <lineage>
        <taxon>Eukaryota</taxon>
        <taxon>Sar</taxon>
        <taxon>Stramenopiles</taxon>
        <taxon>Oomycota</taxon>
        <taxon>Saprolegniomycetes</taxon>
        <taxon>Saprolegniales</taxon>
        <taxon>Achlyaceae</taxon>
        <taxon>Thraustotheca</taxon>
    </lineage>
</organism>
<feature type="signal peptide" evidence="5">
    <location>
        <begin position="1"/>
        <end position="20"/>
    </location>
</feature>
<comment type="caution">
    <text evidence="7">The sequence shown here is derived from an EMBL/GenBank/DDBJ whole genome shotgun (WGS) entry which is preliminary data.</text>
</comment>
<dbReference type="InterPro" id="IPR016288">
    <property type="entry name" value="Beta_cellobiohydrolase"/>
</dbReference>
<feature type="chain" id="PRO_5025549135" evidence="5">
    <location>
        <begin position="21"/>
        <end position="1308"/>
    </location>
</feature>
<reference evidence="7 8" key="1">
    <citation type="journal article" date="2014" name="Genome Biol. Evol.">
        <title>The secreted proteins of Achlya hypogyna and Thraustotheca clavata identify the ancestral oomycete secretome and reveal gene acquisitions by horizontal gene transfer.</title>
        <authorList>
            <person name="Misner I."/>
            <person name="Blouin N."/>
            <person name="Leonard G."/>
            <person name="Richards T.A."/>
            <person name="Lane C.E."/>
        </authorList>
    </citation>
    <scope>NUCLEOTIDE SEQUENCE [LARGE SCALE GENOMIC DNA]</scope>
    <source>
        <strain evidence="7 8">ATCC 34112</strain>
    </source>
</reference>
<dbReference type="SUPFAM" id="SSF51989">
    <property type="entry name" value="Glycosyl hydrolases family 6, cellulases"/>
    <property type="match status" value="2"/>
</dbReference>
<dbReference type="GO" id="GO:0030245">
    <property type="term" value="P:cellulose catabolic process"/>
    <property type="evidence" value="ECO:0007669"/>
    <property type="project" value="InterPro"/>
</dbReference>
<feature type="domain" description="CBM1" evidence="6">
    <location>
        <begin position="329"/>
        <end position="365"/>
    </location>
</feature>
<dbReference type="EMBL" id="JNBS01000685">
    <property type="protein sequence ID" value="OQS04067.1"/>
    <property type="molecule type" value="Genomic_DNA"/>
</dbReference>
<dbReference type="InterPro" id="IPR000254">
    <property type="entry name" value="CBD"/>
</dbReference>
<dbReference type="InterPro" id="IPR000177">
    <property type="entry name" value="Apple"/>
</dbReference>
<dbReference type="STRING" id="74557.A0A1W0A1E0"/>
<evidence type="ECO:0000313" key="8">
    <source>
        <dbReference type="Proteomes" id="UP000243217"/>
    </source>
</evidence>
<keyword evidence="1 5" id="KW-0732">Signal</keyword>
<keyword evidence="8" id="KW-1185">Reference proteome</keyword>
<evidence type="ECO:0000256" key="1">
    <source>
        <dbReference type="ARBA" id="ARBA00022729"/>
    </source>
</evidence>
<dbReference type="PROSITE" id="PS00562">
    <property type="entry name" value="CBM1_1"/>
    <property type="match status" value="1"/>
</dbReference>
<feature type="domain" description="CBM1" evidence="6">
    <location>
        <begin position="285"/>
        <end position="321"/>
    </location>
</feature>
<dbReference type="PRINTS" id="PR00733">
    <property type="entry name" value="GLHYDRLASE6"/>
</dbReference>
<sequence>MSRLLSLVIATSWLASQCEAHGHLYDPSPVFTDPTSDPTRFCATLDGPSTLSGNEYNQSPDYNADQFTQHFKASKYKTLKDLLDAYETGGDCGITKLDPSNPKTLPGVVRWRHGDNEGFTPSHMGPCELWCDTTRVYQNDNCAKNIPDGSMPIDISKCAGAKQLTMLWLALHSPQWQVYKNCVALSGANPNPSPSPTSNPTSSPSPAPTANPTSRPTASPTSYPTDSPNPSPTKPTPTSSSPSPTVYPTKNPSPSPTSKHPTKKPTKKPTSNPTTKPTTVSPSNDKVAVYYQCGGENYKGPTQCVEGSHCVYFNNYYYQCRPDTEAAEGQVAAWFQCGGKDFIGATKCVDGYTCTYMSEYFSQCRPDSKSTEETTTDDDDDDESSSDEDWGTDRRLRQHLYRFQHCHYSVYHPQNTMKLGLTLTLAASLASTAFAGICTGIAPSSYSAAVQSNSQFQPAIDELRKHPVATWYVDAGGDSIDQLLAACPNDTPVIVVYGLPGKDCASGWSGNGNNKNTNDYKGWVQNLANKVGNRQVIYILEPDAIGLISNNDCAAKNNYLTNLQAAKNILASNWNAKIYVDVAAWSDQGKAVSALKSLGNVAGIAINTSNYKKTSDMVQMCQTYSSATGGLHCIIDTSRNFNGSPQNEWCNAKSAGIGAPPTSNTGNWVVDYYLWLKVPGESDGQCYGQSSDALIGPAAGQFFAQDFQLLWDQGYFVANGAAKIGQGGGGSNSQCSTKTNWDYYGNDLYSFGVQGSQSEQVSKCCSSCQSDNNCKAFTVAYNNCYLKWSTGENGYTLNGAIAGVKSGSAPGNSGCSGAQWNLDFYGNDMARYPVSGDTNSQTSFCCDKCSSTSGCAGYTINGGYCYIKSSTATSFWSPTAISGRRNSRLLPTLHQFIIHFPISILLNTMKLTLTLALTASLVSTAFAGICTGIAPSSYSAAVQSNSQFQPAIDELKKHPVATWYVDNGGDSIDALLSACPSDTPVIVVYGLPGKDCAAGFSGGGRNKNTNDYKGWVQNLANKVGNRHVIYILEPDAIGLISNNDCASQNNYLANLKVAKDILASNGNAQIYADVAAWADKGKAVDALKTLGNVAGIAINTSNYKKTGDMVEMCKAYSSATGGLHCIIDTSRNFNGSPQNEWCNAKSAGIGAPPTSNTGNSVVDYYLWLKVPGESDGQCYGQSSDALIGPGAGQFFAQNFQLLWDQGSFVANGAAKIGQSGGGGGGASTGSCSTASWNTDYYGNDIARFAVSGDTDSQTAFCCSKCTSTNGCAGYTINGGYCYIKSQLTEPSWSPTAISGRRNSRLLRG</sequence>
<dbReference type="SMART" id="SM00223">
    <property type="entry name" value="APPLE"/>
    <property type="match status" value="1"/>
</dbReference>
<dbReference type="PANTHER" id="PTHR34876:SF4">
    <property type="entry name" value="1,4-BETA-D-GLUCAN CELLOBIOHYDROLASE C-RELATED"/>
    <property type="match status" value="1"/>
</dbReference>
<feature type="region of interest" description="Disordered" evidence="4">
    <location>
        <begin position="366"/>
        <end position="391"/>
    </location>
</feature>
<dbReference type="PANTHER" id="PTHR34876">
    <property type="match status" value="1"/>
</dbReference>
<dbReference type="Pfam" id="PF14295">
    <property type="entry name" value="PAN_4"/>
    <property type="match status" value="3"/>
</dbReference>
<dbReference type="InterPro" id="IPR036434">
    <property type="entry name" value="Beta_cellobiohydrolase_sf"/>
</dbReference>
<dbReference type="SMART" id="SM00236">
    <property type="entry name" value="fCBD"/>
    <property type="match status" value="2"/>
</dbReference>
<evidence type="ECO:0000256" key="5">
    <source>
        <dbReference type="SAM" id="SignalP"/>
    </source>
</evidence>
<dbReference type="GO" id="GO:0030248">
    <property type="term" value="F:cellulose binding"/>
    <property type="evidence" value="ECO:0007669"/>
    <property type="project" value="InterPro"/>
</dbReference>
<dbReference type="Proteomes" id="UP000243217">
    <property type="component" value="Unassembled WGS sequence"/>
</dbReference>
<evidence type="ECO:0000256" key="2">
    <source>
        <dbReference type="ARBA" id="ARBA00022737"/>
    </source>
</evidence>
<name>A0A1W0A1E0_9STRA</name>
<dbReference type="OrthoDB" id="64893at2759"/>
<dbReference type="Gene3D" id="3.20.20.40">
    <property type="entry name" value="1, 4-beta cellobiohydrolase"/>
    <property type="match status" value="2"/>
</dbReference>
<evidence type="ECO:0000256" key="3">
    <source>
        <dbReference type="ARBA" id="ARBA00023157"/>
    </source>
</evidence>
<dbReference type="InterPro" id="IPR003609">
    <property type="entry name" value="Pan_app"/>
</dbReference>
<keyword evidence="2" id="KW-0677">Repeat</keyword>
<dbReference type="GO" id="GO:0004553">
    <property type="term" value="F:hydrolase activity, hydrolyzing O-glycosyl compounds"/>
    <property type="evidence" value="ECO:0007669"/>
    <property type="project" value="InterPro"/>
</dbReference>
<dbReference type="CDD" id="cd01100">
    <property type="entry name" value="APPLE_Factor_XI_like"/>
    <property type="match status" value="1"/>
</dbReference>
<evidence type="ECO:0000256" key="4">
    <source>
        <dbReference type="SAM" id="MobiDB-lite"/>
    </source>
</evidence>
<evidence type="ECO:0000259" key="6">
    <source>
        <dbReference type="PROSITE" id="PS51164"/>
    </source>
</evidence>
<dbReference type="GO" id="GO:0005576">
    <property type="term" value="C:extracellular region"/>
    <property type="evidence" value="ECO:0007669"/>
    <property type="project" value="InterPro"/>
</dbReference>
<dbReference type="Pfam" id="PF01341">
    <property type="entry name" value="Glyco_hydro_6"/>
    <property type="match status" value="2"/>
</dbReference>
<feature type="compositionally biased region" description="Low complexity" evidence="4">
    <location>
        <begin position="210"/>
        <end position="226"/>
    </location>
</feature>
<feature type="compositionally biased region" description="Low complexity" evidence="4">
    <location>
        <begin position="268"/>
        <end position="283"/>
    </location>
</feature>
<feature type="region of interest" description="Disordered" evidence="4">
    <location>
        <begin position="190"/>
        <end position="283"/>
    </location>
</feature>
<keyword evidence="3" id="KW-1015">Disulfide bond</keyword>
<dbReference type="Pfam" id="PF00734">
    <property type="entry name" value="CBM_1"/>
    <property type="match status" value="2"/>
</dbReference>